<dbReference type="RefSeq" id="WP_263235244.1">
    <property type="nucleotide sequence ID" value="NZ_CP106794.1"/>
</dbReference>
<proteinExistence type="predicted"/>
<gene>
    <name evidence="2" type="ORF">N8I84_41845</name>
</gene>
<feature type="region of interest" description="Disordered" evidence="1">
    <location>
        <begin position="1"/>
        <end position="53"/>
    </location>
</feature>
<protein>
    <submittedName>
        <fullName evidence="2">Uncharacterized protein</fullName>
    </submittedName>
</protein>
<name>A0ABY6EDZ5_9ACTN</name>
<evidence type="ECO:0000313" key="3">
    <source>
        <dbReference type="Proteomes" id="UP001061298"/>
    </source>
</evidence>
<dbReference type="EMBL" id="CP106794">
    <property type="protein sequence ID" value="UXY24979.1"/>
    <property type="molecule type" value="Genomic_DNA"/>
</dbReference>
<geneLocation type="plasmid" evidence="2 3">
    <name>punmamed2</name>
</geneLocation>
<dbReference type="Proteomes" id="UP001061298">
    <property type="component" value="Plasmid punmamed2"/>
</dbReference>
<sequence>MTSMTLRARAETRPPLPMRPTPHERDGRQGGAGIGRPHPQQQMTARRSAADLARVESEIGPRWPGAIYQNVDGAFEVLALIRDPNRARRLLGRGSAQWVLIVKDVLRPGAEPFAIGSVWTASDYLVREGKAAATSAVGGMH</sequence>
<organism evidence="2 3">
    <name type="scientific">Streptomyces cynarae</name>
    <dbReference type="NCBI Taxonomy" id="2981134"/>
    <lineage>
        <taxon>Bacteria</taxon>
        <taxon>Bacillati</taxon>
        <taxon>Actinomycetota</taxon>
        <taxon>Actinomycetes</taxon>
        <taxon>Kitasatosporales</taxon>
        <taxon>Streptomycetaceae</taxon>
        <taxon>Streptomyces</taxon>
    </lineage>
</organism>
<accession>A0ABY6EDZ5</accession>
<evidence type="ECO:0000256" key="1">
    <source>
        <dbReference type="SAM" id="MobiDB-lite"/>
    </source>
</evidence>
<keyword evidence="2" id="KW-0614">Plasmid</keyword>
<evidence type="ECO:0000313" key="2">
    <source>
        <dbReference type="EMBL" id="UXY24979.1"/>
    </source>
</evidence>
<keyword evidence="3" id="KW-1185">Reference proteome</keyword>
<reference evidence="2" key="1">
    <citation type="submission" date="2022-10" db="EMBL/GenBank/DDBJ databases">
        <authorList>
            <person name="Mo P."/>
        </authorList>
    </citation>
    <scope>NUCLEOTIDE SEQUENCE</scope>
    <source>
        <strain evidence="2">HUAS 13-4</strain>
        <plasmid evidence="2">punmamed2</plasmid>
    </source>
</reference>